<name>A0A1W1BDM5_9ZZZZ</name>
<dbReference type="EMBL" id="FPHE01000022">
    <property type="protein sequence ID" value="SFV51602.1"/>
    <property type="molecule type" value="Genomic_DNA"/>
</dbReference>
<protein>
    <submittedName>
        <fullName evidence="1">Hydrolase, putative</fullName>
    </submittedName>
</protein>
<keyword evidence="1" id="KW-0378">Hydrolase</keyword>
<dbReference type="AlphaFoldDB" id="A0A1W1BDM5"/>
<reference evidence="1" key="1">
    <citation type="submission" date="2016-10" db="EMBL/GenBank/DDBJ databases">
        <authorList>
            <person name="de Groot N.N."/>
        </authorList>
    </citation>
    <scope>NUCLEOTIDE SEQUENCE</scope>
</reference>
<proteinExistence type="predicted"/>
<sequence>MLGAIAGGIAEAYYGVPKDIEEKVYGYLSDEFINILKRFRREYVV</sequence>
<organism evidence="1">
    <name type="scientific">hydrothermal vent metagenome</name>
    <dbReference type="NCBI Taxonomy" id="652676"/>
    <lineage>
        <taxon>unclassified sequences</taxon>
        <taxon>metagenomes</taxon>
        <taxon>ecological metagenomes</taxon>
    </lineage>
</organism>
<evidence type="ECO:0000313" key="1">
    <source>
        <dbReference type="EMBL" id="SFV51602.1"/>
    </source>
</evidence>
<gene>
    <name evidence="1" type="ORF">MNB_SV-12-330</name>
</gene>
<dbReference type="GO" id="GO:0016787">
    <property type="term" value="F:hydrolase activity"/>
    <property type="evidence" value="ECO:0007669"/>
    <property type="project" value="UniProtKB-KW"/>
</dbReference>
<accession>A0A1W1BDM5</accession>